<reference evidence="1 2" key="1">
    <citation type="journal article" date="2023" name="ISME J.">
        <title>Thermophilic Dehalococcoidia with unusual traits shed light on an unexpected past.</title>
        <authorList>
            <person name="Palmer M."/>
            <person name="Covington J.K."/>
            <person name="Zhou E.M."/>
            <person name="Thomas S.C."/>
            <person name="Habib N."/>
            <person name="Seymour C.O."/>
            <person name="Lai D."/>
            <person name="Johnston J."/>
            <person name="Hashimi A."/>
            <person name="Jiao J.Y."/>
            <person name="Muok A.R."/>
            <person name="Liu L."/>
            <person name="Xian W.D."/>
            <person name="Zhi X.Y."/>
            <person name="Li M.M."/>
            <person name="Silva L.P."/>
            <person name="Bowen B.P."/>
            <person name="Louie K."/>
            <person name="Briegel A."/>
            <person name="Pett-Ridge J."/>
            <person name="Weber P.K."/>
            <person name="Tocheva E.I."/>
            <person name="Woyke T."/>
            <person name="Northen T.R."/>
            <person name="Mayali X."/>
            <person name="Li W.J."/>
            <person name="Hedlund B.P."/>
        </authorList>
    </citation>
    <scope>NUCLEOTIDE SEQUENCE [LARGE SCALE GENOMIC DNA]</scope>
    <source>
        <strain evidence="1 2">YIM 72310</strain>
    </source>
</reference>
<keyword evidence="2" id="KW-1185">Reference proteome</keyword>
<dbReference type="EMBL" id="CP115149">
    <property type="protein sequence ID" value="WBL34877.1"/>
    <property type="molecule type" value="Genomic_DNA"/>
</dbReference>
<protein>
    <submittedName>
        <fullName evidence="1">Uncharacterized protein</fullName>
    </submittedName>
</protein>
<evidence type="ECO:0000313" key="2">
    <source>
        <dbReference type="Proteomes" id="UP001212803"/>
    </source>
</evidence>
<organism evidence="1 2">
    <name type="scientific">Tepidiforma flava</name>
    <dbReference type="NCBI Taxonomy" id="3004094"/>
    <lineage>
        <taxon>Bacteria</taxon>
        <taxon>Bacillati</taxon>
        <taxon>Chloroflexota</taxon>
        <taxon>Tepidiformia</taxon>
        <taxon>Tepidiformales</taxon>
        <taxon>Tepidiformaceae</taxon>
        <taxon>Tepidiforma</taxon>
    </lineage>
</organism>
<evidence type="ECO:0000313" key="1">
    <source>
        <dbReference type="EMBL" id="WBL34877.1"/>
    </source>
</evidence>
<accession>A0ABY7M3F2</accession>
<dbReference type="RefSeq" id="WP_270055405.1">
    <property type="nucleotide sequence ID" value="NZ_CP115149.1"/>
</dbReference>
<sequence length="72" mass="8209">MTESHEPLRLAARCLYLQVTMGDFRQGRGLLNLCRHIIRDGRECVGPFLEDTETACGLWEERPRSGTYGLRG</sequence>
<dbReference type="Proteomes" id="UP001212803">
    <property type="component" value="Chromosome"/>
</dbReference>
<proteinExistence type="predicted"/>
<gene>
    <name evidence="1" type="ORF">O0235_08725</name>
</gene>
<name>A0ABY7M3F2_9CHLR</name>